<organism evidence="3 4">
    <name type="scientific">Gossypium stocksii</name>
    <dbReference type="NCBI Taxonomy" id="47602"/>
    <lineage>
        <taxon>Eukaryota</taxon>
        <taxon>Viridiplantae</taxon>
        <taxon>Streptophyta</taxon>
        <taxon>Embryophyta</taxon>
        <taxon>Tracheophyta</taxon>
        <taxon>Spermatophyta</taxon>
        <taxon>Magnoliopsida</taxon>
        <taxon>eudicotyledons</taxon>
        <taxon>Gunneridae</taxon>
        <taxon>Pentapetalae</taxon>
        <taxon>rosids</taxon>
        <taxon>malvids</taxon>
        <taxon>Malvales</taxon>
        <taxon>Malvaceae</taxon>
        <taxon>Malvoideae</taxon>
        <taxon>Gossypium</taxon>
    </lineage>
</organism>
<accession>A0A9D3UTH6</accession>
<dbReference type="OrthoDB" id="418748at2759"/>
<dbReference type="EMBL" id="JAIQCV010000010">
    <property type="protein sequence ID" value="KAH1056870.1"/>
    <property type="molecule type" value="Genomic_DNA"/>
</dbReference>
<dbReference type="InterPro" id="IPR043502">
    <property type="entry name" value="DNA/RNA_pol_sf"/>
</dbReference>
<evidence type="ECO:0000259" key="2">
    <source>
        <dbReference type="PROSITE" id="PS50878"/>
    </source>
</evidence>
<dbReference type="SUPFAM" id="SSF56672">
    <property type="entry name" value="DNA/RNA polymerases"/>
    <property type="match status" value="1"/>
</dbReference>
<dbReference type="InterPro" id="IPR052343">
    <property type="entry name" value="Retrotransposon-Effector_Assoc"/>
</dbReference>
<dbReference type="InterPro" id="IPR000477">
    <property type="entry name" value="RT_dom"/>
</dbReference>
<keyword evidence="4" id="KW-1185">Reference proteome</keyword>
<dbReference type="Pfam" id="PF00078">
    <property type="entry name" value="RVT_1"/>
    <property type="match status" value="1"/>
</dbReference>
<dbReference type="PANTHER" id="PTHR46890:SF48">
    <property type="entry name" value="RNA-DIRECTED DNA POLYMERASE"/>
    <property type="match status" value="1"/>
</dbReference>
<sequence>MAVKLDMSKAYDRVEWGFLKELMLRMGFAKEWVELIMKCITTSYTVNINGGSGRIFQSTRGLRQGDPLTPFLFLLCNERLSSLIRLAMKEGFLKGAKVSRRGLKISHLLFVDDCIMIFCCVLWAIWGDKNTRVHKKVSRSGKEIVSFVNSYILELNEIEKRCPKVFLVVSKWKHPPGQFVKVNFDAAYDGNFANRHWGWWPEIVKARFS</sequence>
<evidence type="ECO:0000313" key="3">
    <source>
        <dbReference type="EMBL" id="KAH1056870.1"/>
    </source>
</evidence>
<keyword evidence="1" id="KW-0472">Membrane</keyword>
<dbReference type="PROSITE" id="PS50878">
    <property type="entry name" value="RT_POL"/>
    <property type="match status" value="1"/>
</dbReference>
<feature type="domain" description="Reverse transcriptase" evidence="2">
    <location>
        <begin position="1"/>
        <end position="184"/>
    </location>
</feature>
<dbReference type="PANTHER" id="PTHR46890">
    <property type="entry name" value="NON-LTR RETROLELEMENT REVERSE TRANSCRIPTASE-LIKE PROTEIN-RELATED"/>
    <property type="match status" value="1"/>
</dbReference>
<gene>
    <name evidence="3" type="ORF">J1N35_034935</name>
</gene>
<name>A0A9D3UTH6_9ROSI</name>
<comment type="caution">
    <text evidence="3">The sequence shown here is derived from an EMBL/GenBank/DDBJ whole genome shotgun (WGS) entry which is preliminary data.</text>
</comment>
<dbReference type="AlphaFoldDB" id="A0A9D3UTH6"/>
<feature type="transmembrane region" description="Helical" evidence="1">
    <location>
        <begin position="107"/>
        <end position="126"/>
    </location>
</feature>
<evidence type="ECO:0000256" key="1">
    <source>
        <dbReference type="SAM" id="Phobius"/>
    </source>
</evidence>
<evidence type="ECO:0000313" key="4">
    <source>
        <dbReference type="Proteomes" id="UP000828251"/>
    </source>
</evidence>
<protein>
    <recommendedName>
        <fullName evidence="2">Reverse transcriptase domain-containing protein</fullName>
    </recommendedName>
</protein>
<proteinExistence type="predicted"/>
<dbReference type="Proteomes" id="UP000828251">
    <property type="component" value="Unassembled WGS sequence"/>
</dbReference>
<keyword evidence="1" id="KW-0812">Transmembrane</keyword>
<reference evidence="3 4" key="1">
    <citation type="journal article" date="2021" name="Plant Biotechnol. J.">
        <title>Multi-omics assisted identification of the key and species-specific regulatory components of drought-tolerant mechanisms in Gossypium stocksii.</title>
        <authorList>
            <person name="Yu D."/>
            <person name="Ke L."/>
            <person name="Zhang D."/>
            <person name="Wu Y."/>
            <person name="Sun Y."/>
            <person name="Mei J."/>
            <person name="Sun J."/>
            <person name="Sun Y."/>
        </authorList>
    </citation>
    <scope>NUCLEOTIDE SEQUENCE [LARGE SCALE GENOMIC DNA]</scope>
    <source>
        <strain evidence="4">cv. E1</strain>
        <tissue evidence="3">Leaf</tissue>
    </source>
</reference>
<keyword evidence="1" id="KW-1133">Transmembrane helix</keyword>